<evidence type="ECO:0000256" key="1">
    <source>
        <dbReference type="SAM" id="MobiDB-lite"/>
    </source>
</evidence>
<feature type="domain" description="Glycolipid transfer protein" evidence="3">
    <location>
        <begin position="424"/>
        <end position="566"/>
    </location>
</feature>
<dbReference type="Gene3D" id="1.10.3520.10">
    <property type="entry name" value="Glycolipid transfer protein"/>
    <property type="match status" value="1"/>
</dbReference>
<dbReference type="InterPro" id="IPR014830">
    <property type="entry name" value="Glycolipid_transfer_prot_dom"/>
</dbReference>
<feature type="compositionally biased region" description="Acidic residues" evidence="1">
    <location>
        <begin position="591"/>
        <end position="601"/>
    </location>
</feature>
<dbReference type="InterPro" id="IPR036497">
    <property type="entry name" value="GLTP_sf"/>
</dbReference>
<protein>
    <recommendedName>
        <fullName evidence="3">Glycolipid transfer protein domain-containing protein</fullName>
    </recommendedName>
</protein>
<dbReference type="Pfam" id="PF08718">
    <property type="entry name" value="GLTP"/>
    <property type="match status" value="1"/>
</dbReference>
<sequence length="740" mass="83229">MRVAQRDTEMFVSSKADLSKSGDASSMLRKVRSMNSVDLLPTPSKKYTLNTLHENKASRFSSNAQRTRRYNISRTTEQDEFKSLNRRYKRNTMGSFKARDNSSLMHHGERYSSIPHQNLQDLSFSRNTSVVSLASLDLNLNQPEEQMGMTGLSAVRDILLGQQGRNIRIGPLIHFILISCLLFGTLSDVVFKMGSGNSTKSSTNGSKSKIFAPAMISSVTDYLSPILPFTGGIDLRKDSRWKSWRNYLWLFGEQNQNQTSNSIHSKITLMPRGGALGKSKNSITANHNNIMTLSTSEPFVSTQDIEDMTLREISFTFHYMVEASKEDFELESFLSSEFDGEPINARMEKAVRSMEEAVEKSRGKDVLPPTFSLESSEDTESLEKKVSGDIDALRFCAVMRVLAEWRVLRQVPPGYKGYAVGMSLGHKDVVQNVAKIETAVHEWIESRGSDEATCNNEVCVQRRSPTLRQLLQFEIENDIHPNSKLPKLKEKSSAMGLLWTRRQLHYQTAVFDNIIGIPKSFPAAIDAVGAAYSEVYGKLHGWAVQKIFNYSFQSAPNAEEIFKHMNPRRLLQVKEEVKSGISANIQADTTVSEENEYEESPASDSISKLEKDKVVEKPVDGKDINPFIQFFDNVGKDLDRFGKHIGNEWDKVSCSVSNIFKAKKDEVDCDEKDPLITRGGGNDAIPNNELSAEDTESYITTKMTEDAKEHIISYLKIAKPVLDDLANLFDEMNMDDPTKV</sequence>
<evidence type="ECO:0000259" key="3">
    <source>
        <dbReference type="Pfam" id="PF08718"/>
    </source>
</evidence>
<dbReference type="EMBL" id="BLLK01000069">
    <property type="protein sequence ID" value="GFH60845.1"/>
    <property type="molecule type" value="Genomic_DNA"/>
</dbReference>
<evidence type="ECO:0000313" key="5">
    <source>
        <dbReference type="Proteomes" id="UP001054902"/>
    </source>
</evidence>
<keyword evidence="2" id="KW-0472">Membrane</keyword>
<keyword evidence="5" id="KW-1185">Reference proteome</keyword>
<gene>
    <name evidence="4" type="ORF">CTEN210_17321</name>
</gene>
<comment type="caution">
    <text evidence="4">The sequence shown here is derived from an EMBL/GenBank/DDBJ whole genome shotgun (WGS) entry which is preliminary data.</text>
</comment>
<keyword evidence="2" id="KW-1133">Transmembrane helix</keyword>
<organism evidence="4 5">
    <name type="scientific">Chaetoceros tenuissimus</name>
    <dbReference type="NCBI Taxonomy" id="426638"/>
    <lineage>
        <taxon>Eukaryota</taxon>
        <taxon>Sar</taxon>
        <taxon>Stramenopiles</taxon>
        <taxon>Ochrophyta</taxon>
        <taxon>Bacillariophyta</taxon>
        <taxon>Coscinodiscophyceae</taxon>
        <taxon>Chaetocerotophycidae</taxon>
        <taxon>Chaetocerotales</taxon>
        <taxon>Chaetocerotaceae</taxon>
        <taxon>Chaetoceros</taxon>
    </lineage>
</organism>
<feature type="region of interest" description="Disordered" evidence="1">
    <location>
        <begin position="588"/>
        <end position="609"/>
    </location>
</feature>
<reference evidence="4 5" key="1">
    <citation type="journal article" date="2021" name="Sci. Rep.">
        <title>The genome of the diatom Chaetoceros tenuissimus carries an ancient integrated fragment of an extant virus.</title>
        <authorList>
            <person name="Hongo Y."/>
            <person name="Kimura K."/>
            <person name="Takaki Y."/>
            <person name="Yoshida Y."/>
            <person name="Baba S."/>
            <person name="Kobayashi G."/>
            <person name="Nagasaki K."/>
            <person name="Hano T."/>
            <person name="Tomaru Y."/>
        </authorList>
    </citation>
    <scope>NUCLEOTIDE SEQUENCE [LARGE SCALE GENOMIC DNA]</scope>
    <source>
        <strain evidence="4 5">NIES-3715</strain>
    </source>
</reference>
<dbReference type="GO" id="GO:0005737">
    <property type="term" value="C:cytoplasm"/>
    <property type="evidence" value="ECO:0007669"/>
    <property type="project" value="InterPro"/>
</dbReference>
<dbReference type="AlphaFoldDB" id="A0AAD3HEN4"/>
<feature type="transmembrane region" description="Helical" evidence="2">
    <location>
        <begin position="172"/>
        <end position="191"/>
    </location>
</feature>
<name>A0AAD3HEN4_9STRA</name>
<feature type="region of interest" description="Disordered" evidence="1">
    <location>
        <begin position="359"/>
        <end position="379"/>
    </location>
</feature>
<dbReference type="Proteomes" id="UP001054902">
    <property type="component" value="Unassembled WGS sequence"/>
</dbReference>
<proteinExistence type="predicted"/>
<dbReference type="GO" id="GO:0120013">
    <property type="term" value="F:lipid transfer activity"/>
    <property type="evidence" value="ECO:0007669"/>
    <property type="project" value="InterPro"/>
</dbReference>
<accession>A0AAD3HEN4</accession>
<keyword evidence="2" id="KW-0812">Transmembrane</keyword>
<evidence type="ECO:0000313" key="4">
    <source>
        <dbReference type="EMBL" id="GFH60845.1"/>
    </source>
</evidence>
<evidence type="ECO:0000256" key="2">
    <source>
        <dbReference type="SAM" id="Phobius"/>
    </source>
</evidence>
<dbReference type="SUPFAM" id="SSF110004">
    <property type="entry name" value="Glycolipid transfer protein, GLTP"/>
    <property type="match status" value="1"/>
</dbReference>